<dbReference type="Proteomes" id="UP000242474">
    <property type="component" value="Unassembled WGS sequence"/>
</dbReference>
<accession>A0A2G5BBP4</accession>
<evidence type="ECO:0008006" key="4">
    <source>
        <dbReference type="Google" id="ProtNLM"/>
    </source>
</evidence>
<sequence>MPVTELRGAVQPRIEPSTREKMISSMFGIDASNADNDDTTTLIVCACLFGLTAILLVYCWCNYNYRPIRAKNLVWTSLIYLSTVLWFIGDITTNQHVRLVGVWSRCKIWVLWFRVLFTYVFASMTIVRFYALDRVFNQKKPFTTRSSIISFVVVVVFNVTYCLVNQLISDSLTVGYVPSLEVCNITMAFRIAAITAQWVLWIGCGVLIFRLRNIQSSFNEFYESIAIFVVIIGLLLETTVTNLHYEYYVFEKKRRIEKTVVDVVAGTLVVWFFIGHPVFMSIFYRKEYEQRWLERLAKDGPSNTYNISSNPNGTTAYAKMNDFGDSAFNNSHIDFDKNDMIHSGYGDASHRPFDNHDPLDIEGTLNTQAPYNDNLLPIALRNNMNIHTPVLNTPTMFSSGYMDPAPDGRHVL</sequence>
<keyword evidence="3" id="KW-1185">Reference proteome</keyword>
<dbReference type="EMBL" id="KZ303500">
    <property type="protein sequence ID" value="PIA16433.1"/>
    <property type="molecule type" value="Genomic_DNA"/>
</dbReference>
<reference evidence="2 3" key="1">
    <citation type="journal article" date="2015" name="Genome Biol. Evol.">
        <title>Phylogenomic analyses indicate that early fungi evolved digesting cell walls of algal ancestors of land plants.</title>
        <authorList>
            <person name="Chang Y."/>
            <person name="Wang S."/>
            <person name="Sekimoto S."/>
            <person name="Aerts A.L."/>
            <person name="Choi C."/>
            <person name="Clum A."/>
            <person name="LaButti K.M."/>
            <person name="Lindquist E.A."/>
            <person name="Yee Ngan C."/>
            <person name="Ohm R.A."/>
            <person name="Salamov A.A."/>
            <person name="Grigoriev I.V."/>
            <person name="Spatafora J.W."/>
            <person name="Berbee M.L."/>
        </authorList>
    </citation>
    <scope>NUCLEOTIDE SEQUENCE [LARGE SCALE GENOMIC DNA]</scope>
    <source>
        <strain evidence="2 3">NRRL 1564</strain>
    </source>
</reference>
<name>A0A2G5BBP4_COERN</name>
<evidence type="ECO:0000313" key="3">
    <source>
        <dbReference type="Proteomes" id="UP000242474"/>
    </source>
</evidence>
<keyword evidence="1" id="KW-0472">Membrane</keyword>
<dbReference type="AlphaFoldDB" id="A0A2G5BBP4"/>
<feature type="transmembrane region" description="Helical" evidence="1">
    <location>
        <begin position="188"/>
        <end position="209"/>
    </location>
</feature>
<feature type="transmembrane region" description="Helical" evidence="1">
    <location>
        <begin position="109"/>
        <end position="127"/>
    </location>
</feature>
<feature type="transmembrane region" description="Helical" evidence="1">
    <location>
        <begin position="263"/>
        <end position="284"/>
    </location>
</feature>
<feature type="transmembrane region" description="Helical" evidence="1">
    <location>
        <begin position="148"/>
        <end position="168"/>
    </location>
</feature>
<feature type="transmembrane region" description="Helical" evidence="1">
    <location>
        <begin position="41"/>
        <end position="61"/>
    </location>
</feature>
<keyword evidence="1" id="KW-0812">Transmembrane</keyword>
<feature type="transmembrane region" description="Helical" evidence="1">
    <location>
        <begin position="73"/>
        <end position="89"/>
    </location>
</feature>
<evidence type="ECO:0000313" key="2">
    <source>
        <dbReference type="EMBL" id="PIA16433.1"/>
    </source>
</evidence>
<keyword evidence="1" id="KW-1133">Transmembrane helix</keyword>
<gene>
    <name evidence="2" type="ORF">COEREDRAFT_81372</name>
</gene>
<protein>
    <recommendedName>
        <fullName evidence="4">G-protein coupled receptors family 3 profile domain-containing protein</fullName>
    </recommendedName>
</protein>
<proteinExistence type="predicted"/>
<organism evidence="2 3">
    <name type="scientific">Coemansia reversa (strain ATCC 12441 / NRRL 1564)</name>
    <dbReference type="NCBI Taxonomy" id="763665"/>
    <lineage>
        <taxon>Eukaryota</taxon>
        <taxon>Fungi</taxon>
        <taxon>Fungi incertae sedis</taxon>
        <taxon>Zoopagomycota</taxon>
        <taxon>Kickxellomycotina</taxon>
        <taxon>Kickxellomycetes</taxon>
        <taxon>Kickxellales</taxon>
        <taxon>Kickxellaceae</taxon>
        <taxon>Coemansia</taxon>
    </lineage>
</organism>
<feature type="transmembrane region" description="Helical" evidence="1">
    <location>
        <begin position="221"/>
        <end position="243"/>
    </location>
</feature>
<dbReference type="OrthoDB" id="5527222at2759"/>
<evidence type="ECO:0000256" key="1">
    <source>
        <dbReference type="SAM" id="Phobius"/>
    </source>
</evidence>